<organism evidence="3">
    <name type="scientific">Ammonifex degensii</name>
    <dbReference type="NCBI Taxonomy" id="42838"/>
    <lineage>
        <taxon>Bacteria</taxon>
        <taxon>Bacillati</taxon>
        <taxon>Bacillota</taxon>
        <taxon>Clostridia</taxon>
        <taxon>Thermoanaerobacterales</taxon>
        <taxon>Thermoanaerobacteraceae</taxon>
        <taxon>Ammonifex</taxon>
    </lineage>
</organism>
<dbReference type="AlphaFoldDB" id="A0A7C1JJR4"/>
<feature type="transmembrane region" description="Helical" evidence="1">
    <location>
        <begin position="128"/>
        <end position="149"/>
    </location>
</feature>
<evidence type="ECO:0000256" key="2">
    <source>
        <dbReference type="SAM" id="SignalP"/>
    </source>
</evidence>
<keyword evidence="2" id="KW-0732">Signal</keyword>
<keyword evidence="1" id="KW-1133">Transmembrane helix</keyword>
<feature type="transmembrane region" description="Helical" evidence="1">
    <location>
        <begin position="306"/>
        <end position="330"/>
    </location>
</feature>
<feature type="transmembrane region" description="Helical" evidence="1">
    <location>
        <begin position="238"/>
        <end position="266"/>
    </location>
</feature>
<comment type="caution">
    <text evidence="3">The sequence shown here is derived from an EMBL/GenBank/DDBJ whole genome shotgun (WGS) entry which is preliminary data.</text>
</comment>
<keyword evidence="1" id="KW-0812">Transmembrane</keyword>
<evidence type="ECO:0000313" key="3">
    <source>
        <dbReference type="EMBL" id="HDW51536.1"/>
    </source>
</evidence>
<reference evidence="3" key="1">
    <citation type="journal article" date="2020" name="mSystems">
        <title>Genome- and Community-Level Interaction Insights into Carbon Utilization and Element Cycling Functions of Hydrothermarchaeota in Hydrothermal Sediment.</title>
        <authorList>
            <person name="Zhou Z."/>
            <person name="Liu Y."/>
            <person name="Xu W."/>
            <person name="Pan J."/>
            <person name="Luo Z.H."/>
            <person name="Li M."/>
        </authorList>
    </citation>
    <scope>NUCLEOTIDE SEQUENCE [LARGE SCALE GENOMIC DNA]</scope>
    <source>
        <strain evidence="3">SpSt-301</strain>
    </source>
</reference>
<dbReference type="InterPro" id="IPR014194">
    <property type="entry name" value="Spore_III_AE"/>
</dbReference>
<sequence>MRRCWWLIFLLAFFVGMPAAGASEDLTRAAEEELQMVNLERVEAEAARITETVRGWAPTTDFRQMVTNLVRGRSEIGPREVIGALGRYFWREVYGGGILIGKLLLLSVILAVFQRLSSAFERAATSQVAYYACFLTLGSMAVTALGLALRTGREAVEVMVSFIQALLPVLLSLLAAAGGITAAAILHPALLTGLAVIGTVVKNVVLPIVALGLLLSLVDRLSEGLVLSRLADFCRHLGLLLLGLVSTVFLGLLTVQGVGGAVASGVALRTAKYATGAFVPVIGGTLANAFEAVVGTSLLLKSAVGLAGTLLIFYAVAFPAVKILALSFIFRLAGALIQTLEGRMSGCLDGVGAGLLSLFAVVATVGLFCFFATAVVVGLGYLVVMLR</sequence>
<dbReference type="EMBL" id="DSMV01000135">
    <property type="protein sequence ID" value="HDW51536.1"/>
    <property type="molecule type" value="Genomic_DNA"/>
</dbReference>
<name>A0A7C1JJR4_9THEO</name>
<feature type="transmembrane region" description="Helical" evidence="1">
    <location>
        <begin position="93"/>
        <end position="116"/>
    </location>
</feature>
<evidence type="ECO:0000256" key="1">
    <source>
        <dbReference type="SAM" id="Phobius"/>
    </source>
</evidence>
<feature type="signal peptide" evidence="2">
    <location>
        <begin position="1"/>
        <end position="22"/>
    </location>
</feature>
<feature type="transmembrane region" description="Helical" evidence="1">
    <location>
        <begin position="161"/>
        <end position="186"/>
    </location>
</feature>
<dbReference type="NCBIfam" id="TIGR02829">
    <property type="entry name" value="spore_III_AE"/>
    <property type="match status" value="1"/>
</dbReference>
<feature type="transmembrane region" description="Helical" evidence="1">
    <location>
        <begin position="351"/>
        <end position="384"/>
    </location>
</feature>
<gene>
    <name evidence="3" type="primary">spoIIIAE</name>
    <name evidence="3" type="ORF">ENQ35_02175</name>
</gene>
<accession>A0A7C1JJR4</accession>
<feature type="transmembrane region" description="Helical" evidence="1">
    <location>
        <begin position="193"/>
        <end position="218"/>
    </location>
</feature>
<protein>
    <submittedName>
        <fullName evidence="3">Stage III sporulation protein AE</fullName>
    </submittedName>
</protein>
<feature type="chain" id="PRO_5028315914" evidence="2">
    <location>
        <begin position="23"/>
        <end position="387"/>
    </location>
</feature>
<dbReference type="Pfam" id="PF09546">
    <property type="entry name" value="Spore_III_AE"/>
    <property type="match status" value="1"/>
</dbReference>
<keyword evidence="1" id="KW-0472">Membrane</keyword>
<feature type="transmembrane region" description="Helical" evidence="1">
    <location>
        <begin position="278"/>
        <end position="300"/>
    </location>
</feature>
<proteinExistence type="predicted"/>